<dbReference type="PRINTS" id="PR00371">
    <property type="entry name" value="FPNCR"/>
</dbReference>
<dbReference type="PANTHER" id="PTHR19384">
    <property type="entry name" value="NITRIC OXIDE SYNTHASE-RELATED"/>
    <property type="match status" value="1"/>
</dbReference>
<evidence type="ECO:0000256" key="7">
    <source>
        <dbReference type="ARBA" id="ARBA00022827"/>
    </source>
</evidence>
<evidence type="ECO:0000256" key="10">
    <source>
        <dbReference type="ARBA" id="ARBA00023002"/>
    </source>
</evidence>
<feature type="compositionally biased region" description="Pro residues" evidence="12">
    <location>
        <begin position="191"/>
        <end position="203"/>
    </location>
</feature>
<evidence type="ECO:0000256" key="6">
    <source>
        <dbReference type="ARBA" id="ARBA00022643"/>
    </source>
</evidence>
<keyword evidence="10" id="KW-0560">Oxidoreductase</keyword>
<dbReference type="Pfam" id="PF00667">
    <property type="entry name" value="FAD_binding_1"/>
    <property type="match status" value="1"/>
</dbReference>
<comment type="cofactor">
    <cofactor evidence="2">
        <name>FAD</name>
        <dbReference type="ChEBI" id="CHEBI:57692"/>
    </cofactor>
</comment>
<evidence type="ECO:0000256" key="2">
    <source>
        <dbReference type="ARBA" id="ARBA00001974"/>
    </source>
</evidence>
<dbReference type="InterPro" id="IPR001709">
    <property type="entry name" value="Flavoprot_Pyr_Nucl_cyt_Rdtase"/>
</dbReference>
<feature type="domain" description="Flavodoxin-like" evidence="13">
    <location>
        <begin position="44"/>
        <end position="182"/>
    </location>
</feature>
<dbReference type="Proteomes" id="UP001501035">
    <property type="component" value="Unassembled WGS sequence"/>
</dbReference>
<proteinExistence type="predicted"/>
<comment type="caution">
    <text evidence="15">The sequence shown here is derived from an EMBL/GenBank/DDBJ whole genome shotgun (WGS) entry which is preliminary data.</text>
</comment>
<keyword evidence="5" id="KW-0285">Flavoprotein</keyword>
<accession>A0ABP6LLQ7</accession>
<keyword evidence="9" id="KW-0249">Electron transport</keyword>
<evidence type="ECO:0000259" key="13">
    <source>
        <dbReference type="PROSITE" id="PS50902"/>
    </source>
</evidence>
<dbReference type="InterPro" id="IPR003097">
    <property type="entry name" value="CysJ-like_FAD-binding"/>
</dbReference>
<keyword evidence="11" id="KW-0198">Cysteine biosynthesis</keyword>
<dbReference type="PANTHER" id="PTHR19384:SF128">
    <property type="entry name" value="NADPH OXIDOREDUCTASE A"/>
    <property type="match status" value="1"/>
</dbReference>
<feature type="region of interest" description="Disordered" evidence="12">
    <location>
        <begin position="188"/>
        <end position="215"/>
    </location>
</feature>
<dbReference type="InterPro" id="IPR001094">
    <property type="entry name" value="Flavdoxin-like"/>
</dbReference>
<evidence type="ECO:0000256" key="4">
    <source>
        <dbReference type="ARBA" id="ARBA00022605"/>
    </source>
</evidence>
<keyword evidence="8" id="KW-0521">NADP</keyword>
<evidence type="ECO:0000256" key="5">
    <source>
        <dbReference type="ARBA" id="ARBA00022630"/>
    </source>
</evidence>
<keyword evidence="16" id="KW-1185">Reference proteome</keyword>
<gene>
    <name evidence="15" type="ORF">GCM10010528_24060</name>
</gene>
<dbReference type="InterPro" id="IPR023173">
    <property type="entry name" value="NADPH_Cyt_P450_Rdtase_alpha"/>
</dbReference>
<dbReference type="PROSITE" id="PS51384">
    <property type="entry name" value="FAD_FR"/>
    <property type="match status" value="1"/>
</dbReference>
<dbReference type="RefSeq" id="WP_290707511.1">
    <property type="nucleotide sequence ID" value="NZ_BAAAVS010000050.1"/>
</dbReference>
<dbReference type="Gene3D" id="2.40.30.10">
    <property type="entry name" value="Translation factors"/>
    <property type="match status" value="1"/>
</dbReference>
<evidence type="ECO:0000256" key="3">
    <source>
        <dbReference type="ARBA" id="ARBA00022448"/>
    </source>
</evidence>
<evidence type="ECO:0000256" key="1">
    <source>
        <dbReference type="ARBA" id="ARBA00001917"/>
    </source>
</evidence>
<evidence type="ECO:0000313" key="15">
    <source>
        <dbReference type="EMBL" id="GAA3043722.1"/>
    </source>
</evidence>
<dbReference type="SUPFAM" id="SSF52218">
    <property type="entry name" value="Flavoproteins"/>
    <property type="match status" value="1"/>
</dbReference>
<dbReference type="InterPro" id="IPR010199">
    <property type="entry name" value="CysJ"/>
</dbReference>
<dbReference type="EMBL" id="BAAAVS010000050">
    <property type="protein sequence ID" value="GAA3043722.1"/>
    <property type="molecule type" value="Genomic_DNA"/>
</dbReference>
<keyword evidence="7" id="KW-0274">FAD</keyword>
<dbReference type="Pfam" id="PF00175">
    <property type="entry name" value="NAD_binding_1"/>
    <property type="match status" value="1"/>
</dbReference>
<name>A0ABP6LLQ7_9ACTN</name>
<dbReference type="Gene3D" id="3.40.50.80">
    <property type="entry name" value="Nucleotide-binding domain of ferredoxin-NADP reductase (FNR) module"/>
    <property type="match status" value="1"/>
</dbReference>
<keyword evidence="3" id="KW-0813">Transport</keyword>
<dbReference type="InterPro" id="IPR017927">
    <property type="entry name" value="FAD-bd_FR_type"/>
</dbReference>
<evidence type="ECO:0000256" key="9">
    <source>
        <dbReference type="ARBA" id="ARBA00022982"/>
    </source>
</evidence>
<dbReference type="PRINTS" id="PR00369">
    <property type="entry name" value="FLAVODOXIN"/>
</dbReference>
<comment type="cofactor">
    <cofactor evidence="1">
        <name>FMN</name>
        <dbReference type="ChEBI" id="CHEBI:58210"/>
    </cofactor>
</comment>
<keyword evidence="6" id="KW-0288">FMN</keyword>
<evidence type="ECO:0000256" key="12">
    <source>
        <dbReference type="SAM" id="MobiDB-lite"/>
    </source>
</evidence>
<dbReference type="PROSITE" id="PS50902">
    <property type="entry name" value="FLAVODOXIN_LIKE"/>
    <property type="match status" value="1"/>
</dbReference>
<dbReference type="InterPro" id="IPR039261">
    <property type="entry name" value="FNR_nucleotide-bd"/>
</dbReference>
<dbReference type="SUPFAM" id="SSF52343">
    <property type="entry name" value="Ferredoxin reductase-like, C-terminal NADP-linked domain"/>
    <property type="match status" value="1"/>
</dbReference>
<dbReference type="PIRSF" id="PIRSF000207">
    <property type="entry name" value="SiR-FP_CysJ"/>
    <property type="match status" value="1"/>
</dbReference>
<evidence type="ECO:0000256" key="8">
    <source>
        <dbReference type="ARBA" id="ARBA00022857"/>
    </source>
</evidence>
<organism evidence="15 16">
    <name type="scientific">Gordonia defluvii</name>
    <dbReference type="NCBI Taxonomy" id="283718"/>
    <lineage>
        <taxon>Bacteria</taxon>
        <taxon>Bacillati</taxon>
        <taxon>Actinomycetota</taxon>
        <taxon>Actinomycetes</taxon>
        <taxon>Mycobacteriales</taxon>
        <taxon>Gordoniaceae</taxon>
        <taxon>Gordonia</taxon>
    </lineage>
</organism>
<dbReference type="InterPro" id="IPR029039">
    <property type="entry name" value="Flavoprotein-like_sf"/>
</dbReference>
<feature type="domain" description="FAD-binding FR-type" evidence="14">
    <location>
        <begin position="215"/>
        <end position="432"/>
    </location>
</feature>
<dbReference type="InterPro" id="IPR008254">
    <property type="entry name" value="Flavodoxin/NO_synth"/>
</dbReference>
<reference evidence="16" key="1">
    <citation type="journal article" date="2019" name="Int. J. Syst. Evol. Microbiol.">
        <title>The Global Catalogue of Microorganisms (GCM) 10K type strain sequencing project: providing services to taxonomists for standard genome sequencing and annotation.</title>
        <authorList>
            <consortium name="The Broad Institute Genomics Platform"/>
            <consortium name="The Broad Institute Genome Sequencing Center for Infectious Disease"/>
            <person name="Wu L."/>
            <person name="Ma J."/>
        </authorList>
    </citation>
    <scope>NUCLEOTIDE SEQUENCE [LARGE SCALE GENOMIC DNA]</scope>
    <source>
        <strain evidence="16">JCM 14234</strain>
    </source>
</reference>
<evidence type="ECO:0000259" key="14">
    <source>
        <dbReference type="PROSITE" id="PS51384"/>
    </source>
</evidence>
<dbReference type="Gene3D" id="3.40.50.360">
    <property type="match status" value="1"/>
</dbReference>
<protein>
    <submittedName>
        <fullName evidence="15">Sulfite reductase subunit alpha</fullName>
    </submittedName>
</protein>
<evidence type="ECO:0000313" key="16">
    <source>
        <dbReference type="Proteomes" id="UP001501035"/>
    </source>
</evidence>
<dbReference type="SUPFAM" id="SSF63380">
    <property type="entry name" value="Riboflavin synthase domain-like"/>
    <property type="match status" value="1"/>
</dbReference>
<dbReference type="InterPro" id="IPR017938">
    <property type="entry name" value="Riboflavin_synthase-like_b-brl"/>
</dbReference>
<sequence length="582" mass="63299">MDLLASPPTPDTPLTGEQKAWIAGYLAGLKARPDVTAPAGGEELLVLYGTQSGNAEWVAVQVQRLAAPRGLVCRVADMDEVDIADIAAARKILIVVSTYGEGDMPDNAADLWRAVASNDAPRLDGVEVAVCGLGDSSYDGFCQTAINLDTRLAELGARRVVARAECDVDFQAAIDTWLPRALDQFAGITTPPAPPVSAPPEPEQQPARKTSWSRRNPYRATVVANSVLSGAGSAKEVRHIELTLGDSGIDYQPGDGLSVLPVNDPAAVERILERLGATGDEVIVDRRSERTLREALTSHYEISTASKYLVDYVATRSGDAELTHLSETGDREALEAWLWGRDVLDVLNVDPSLTITGEELLGELRPLAPRAYSIASSPAKHGNSVHITMATVRYRSFDRDHGGCATTFLADRRAVGDEVGVFITPNRSFRLPADDVPIIMIGPGTGIAPFRSFLYERAARGATGESWLFFGDQRREFDFAYRDEIEAFAANGVLSRLDLAFSRDQGHKDYVQHRMEENGADLLAWLERGAHVYVCGDATRMAHDVDEALHEIVAKHGGFDSGGAAHYVDELKKDKRYLRDVY</sequence>
<dbReference type="InterPro" id="IPR001433">
    <property type="entry name" value="OxRdtase_FAD/NAD-bd"/>
</dbReference>
<evidence type="ECO:0000256" key="11">
    <source>
        <dbReference type="ARBA" id="ARBA00023192"/>
    </source>
</evidence>
<dbReference type="Gene3D" id="1.20.990.10">
    <property type="entry name" value="NADPH-cytochrome p450 Reductase, Chain A, domain 3"/>
    <property type="match status" value="1"/>
</dbReference>
<keyword evidence="4" id="KW-0028">Amino-acid biosynthesis</keyword>
<dbReference type="CDD" id="cd06199">
    <property type="entry name" value="SiR"/>
    <property type="match status" value="1"/>
</dbReference>
<dbReference type="Pfam" id="PF00258">
    <property type="entry name" value="Flavodoxin_1"/>
    <property type="match status" value="1"/>
</dbReference>